<name>A0ACC0WVI9_9STRA</name>
<protein>
    <submittedName>
        <fullName evidence="1">Uncharacterized protein</fullName>
    </submittedName>
</protein>
<dbReference type="Proteomes" id="UP001163321">
    <property type="component" value="Chromosome 1"/>
</dbReference>
<proteinExistence type="predicted"/>
<organism evidence="1 2">
    <name type="scientific">Peronosclerospora sorghi</name>
    <dbReference type="NCBI Taxonomy" id="230839"/>
    <lineage>
        <taxon>Eukaryota</taxon>
        <taxon>Sar</taxon>
        <taxon>Stramenopiles</taxon>
        <taxon>Oomycota</taxon>
        <taxon>Peronosporomycetes</taxon>
        <taxon>Peronosporales</taxon>
        <taxon>Peronosporaceae</taxon>
        <taxon>Peronosclerospora</taxon>
    </lineage>
</organism>
<evidence type="ECO:0000313" key="1">
    <source>
        <dbReference type="EMBL" id="KAI9922958.1"/>
    </source>
</evidence>
<dbReference type="EMBL" id="CM047580">
    <property type="protein sequence ID" value="KAI9922958.1"/>
    <property type="molecule type" value="Genomic_DNA"/>
</dbReference>
<gene>
    <name evidence="1" type="ORF">PsorP6_001990</name>
</gene>
<accession>A0ACC0WVI9</accession>
<keyword evidence="2" id="KW-1185">Reference proteome</keyword>
<comment type="caution">
    <text evidence="1">The sequence shown here is derived from an EMBL/GenBank/DDBJ whole genome shotgun (WGS) entry which is preliminary data.</text>
</comment>
<evidence type="ECO:0000313" key="2">
    <source>
        <dbReference type="Proteomes" id="UP001163321"/>
    </source>
</evidence>
<sequence>MLDLEPLKDKSAAIRDELSALYDLEDALKPARQQAKRDNESDHQEQSFFSFVVAKELESPSSLALQLIVVDELGLKRREKEKKKATATKRGALPSTDIQELPQTTQYGRVTIAFVESDTHGASDCRAMVLFLTTK</sequence>
<reference evidence="1 2" key="1">
    <citation type="journal article" date="2022" name="bioRxiv">
        <title>The genome of the oomycete Peronosclerospora sorghi, a cosmopolitan pathogen of maize and sorghum, is inflated with dispersed pseudogenes.</title>
        <authorList>
            <person name="Fletcher K."/>
            <person name="Martin F."/>
            <person name="Isakeit T."/>
            <person name="Cavanaugh K."/>
            <person name="Magill C."/>
            <person name="Michelmore R."/>
        </authorList>
    </citation>
    <scope>NUCLEOTIDE SEQUENCE [LARGE SCALE GENOMIC DNA]</scope>
    <source>
        <strain evidence="1">P6</strain>
    </source>
</reference>